<evidence type="ECO:0000313" key="1">
    <source>
        <dbReference type="EMBL" id="CRZ26004.1"/>
    </source>
</evidence>
<sequence length="72" mass="7957">MEQFGVLMIHLQKEIKKRKRGKTVGKGIDRAEGSAICTTTTLLSTSQIVRVALETRGIWHPVPSIAKTAIQQ</sequence>
<dbReference type="EMBL" id="LN857014">
    <property type="protein sequence ID" value="CRZ26004.1"/>
    <property type="molecule type" value="Genomic_DNA"/>
</dbReference>
<proteinExistence type="predicted"/>
<reference evidence="1" key="2">
    <citation type="submission" date="2012-12" db="EMBL/GenBank/DDBJ databases">
        <authorList>
            <person name="Gao Y.W."/>
            <person name="Fan S.T."/>
            <person name="Sun H.T."/>
            <person name="Wang Z."/>
            <person name="Gao X.L."/>
            <person name="Li Y.G."/>
            <person name="Wang T.C."/>
            <person name="Zhang K."/>
            <person name="Xu W.W."/>
            <person name="Yu Z.J."/>
            <person name="Xia X.Z."/>
        </authorList>
    </citation>
    <scope>NUCLEOTIDE SEQUENCE</scope>
    <source>
        <strain evidence="1">FR3</strain>
    </source>
</reference>
<reference evidence="1" key="1">
    <citation type="journal article" date="2007" name="Science">
        <title>Draft genome of the filarial nematode parasite Brugia malayi.</title>
        <authorList>
            <person name="Ghedin E."/>
            <person name="Wang S."/>
            <person name="Spiro D."/>
            <person name="Caler E."/>
            <person name="Zhao Q."/>
            <person name="Crabtree J."/>
            <person name="Allen J.E."/>
            <person name="Delcher A.L."/>
            <person name="Guiliano D.B."/>
            <person name="Miranda-Saavedra D."/>
            <person name="Angiuoli S.V."/>
            <person name="Creasy T."/>
            <person name="Amedeo P."/>
            <person name="Haas B."/>
            <person name="El-Sayed N.M."/>
            <person name="Wortman J.R."/>
            <person name="Feldblyum T."/>
            <person name="Tallon L."/>
            <person name="Schatz M."/>
            <person name="Shumway M."/>
            <person name="Koo H."/>
            <person name="Salzberg S.L."/>
            <person name="Schobel S."/>
            <person name="Pertea M."/>
            <person name="Pop M."/>
            <person name="White O."/>
            <person name="Barton G.J."/>
            <person name="Carlow C.K."/>
            <person name="Crawford M.J."/>
            <person name="Daub J."/>
            <person name="Dimmic M.W."/>
            <person name="Estes C.F."/>
            <person name="Foster J.M."/>
            <person name="Ganatra M."/>
            <person name="Gregory W.F."/>
            <person name="Johnson N.M."/>
            <person name="Jin J."/>
            <person name="Komuniecki R."/>
            <person name="Korf I."/>
            <person name="Kumar S."/>
            <person name="Laney S."/>
            <person name="Li B.W."/>
            <person name="Li W."/>
            <person name="Lindblom T.H."/>
            <person name="Lustigman S."/>
            <person name="Ma D."/>
            <person name="Maina C.V."/>
            <person name="Martin D.M."/>
            <person name="McCarter J.P."/>
            <person name="McReynolds L."/>
            <person name="Mitreva M."/>
            <person name="Nutman T.B."/>
            <person name="Parkinson J."/>
            <person name="Peregrin-Alvarez J.M."/>
            <person name="Poole C."/>
            <person name="Ren Q."/>
            <person name="Saunders L."/>
            <person name="Sluder A.E."/>
            <person name="Smith K."/>
            <person name="Stanke M."/>
            <person name="Unnasch T.R."/>
            <person name="Ware J."/>
            <person name="Wei A.D."/>
            <person name="Weil G."/>
            <person name="Williams D.J."/>
            <person name="Zhang Y."/>
            <person name="Williams S.A."/>
            <person name="Fraser-Liggett C."/>
            <person name="Slatko B."/>
            <person name="Blaxter M.L."/>
            <person name="Scott A.L."/>
        </authorList>
    </citation>
    <scope>NUCLEOTIDE SEQUENCE</scope>
    <source>
        <strain evidence="1">FR3</strain>
    </source>
</reference>
<organism evidence="1">
    <name type="scientific">Brugia malayi</name>
    <name type="common">Filarial nematode worm</name>
    <dbReference type="NCBI Taxonomy" id="6279"/>
    <lineage>
        <taxon>Eukaryota</taxon>
        <taxon>Metazoa</taxon>
        <taxon>Ecdysozoa</taxon>
        <taxon>Nematoda</taxon>
        <taxon>Chromadorea</taxon>
        <taxon>Rhabditida</taxon>
        <taxon>Spirurina</taxon>
        <taxon>Spiruromorpha</taxon>
        <taxon>Filarioidea</taxon>
        <taxon>Onchocercidae</taxon>
        <taxon>Brugia</taxon>
    </lineage>
</organism>
<evidence type="ECO:0000313" key="2">
    <source>
        <dbReference type="WormBase" id="Bm10995"/>
    </source>
</evidence>
<protein>
    <submittedName>
        <fullName evidence="1">Bm10995</fullName>
    </submittedName>
</protein>
<gene>
    <name evidence="1 2" type="ORF">Bm10995</name>
    <name evidence="1" type="ORF">BM_Bm10995</name>
</gene>
<name>A0A0H5SBF5_BRUMA</name>
<accession>A0A0H5SBF5</accession>
<dbReference type="WormBase" id="Bm10995">
    <property type="protein sequence ID" value="BM19444"/>
    <property type="gene ID" value="WBGene00231256"/>
</dbReference>
<dbReference type="AlphaFoldDB" id="A0A0H5SBF5"/>